<name>A0A0X3ARC2_9FLAO</name>
<sequence length="42" mass="4844">MGLDKSAIKFITNVENVNIFNTGYKIIVKNRNVFYIKIVNNP</sequence>
<evidence type="ECO:0000313" key="2">
    <source>
        <dbReference type="Proteomes" id="UP000182761"/>
    </source>
</evidence>
<reference evidence="1 2" key="1">
    <citation type="submission" date="2016-01" db="EMBL/GenBank/DDBJ databases">
        <authorList>
            <person name="McClelland M."/>
            <person name="Jain A."/>
            <person name="Saraogi P."/>
            <person name="Mendelson R."/>
            <person name="Westerman R."/>
            <person name="SanMiguel P."/>
            <person name="Csonka L."/>
        </authorList>
    </citation>
    <scope>NUCLEOTIDE SEQUENCE [LARGE SCALE GENOMIC DNA]</scope>
    <source>
        <strain evidence="1 2">R-53146</strain>
    </source>
</reference>
<dbReference type="Proteomes" id="UP000182761">
    <property type="component" value="Unassembled WGS sequence"/>
</dbReference>
<dbReference type="EMBL" id="FCOR01000013">
    <property type="protein sequence ID" value="CVK16951.1"/>
    <property type="molecule type" value="Genomic_DNA"/>
</dbReference>
<accession>A0A0X3ARC2</accession>
<dbReference type="STRING" id="1586267.GCA_001418685_01818"/>
<keyword evidence="2" id="KW-1185">Reference proteome</keyword>
<dbReference type="AlphaFoldDB" id="A0A0X3ARC2"/>
<evidence type="ECO:0000313" key="1">
    <source>
        <dbReference type="EMBL" id="CVK16951.1"/>
    </source>
</evidence>
<gene>
    <name evidence="1" type="ORF">Ga0061079_11325</name>
</gene>
<proteinExistence type="predicted"/>
<protein>
    <submittedName>
        <fullName evidence="1">Uncharacterized protein</fullName>
    </submittedName>
</protein>
<organism evidence="1 2">
    <name type="scientific">Apibacter mensalis</name>
    <dbReference type="NCBI Taxonomy" id="1586267"/>
    <lineage>
        <taxon>Bacteria</taxon>
        <taxon>Pseudomonadati</taxon>
        <taxon>Bacteroidota</taxon>
        <taxon>Flavobacteriia</taxon>
        <taxon>Flavobacteriales</taxon>
        <taxon>Weeksellaceae</taxon>
        <taxon>Apibacter</taxon>
    </lineage>
</organism>